<keyword evidence="9" id="KW-1185">Reference proteome</keyword>
<evidence type="ECO:0000256" key="5">
    <source>
        <dbReference type="SAM" id="Phobius"/>
    </source>
</evidence>
<dbReference type="InterPro" id="IPR011547">
    <property type="entry name" value="SLC26A/SulP_dom"/>
</dbReference>
<gene>
    <name evidence="8" type="ORF">WN51_00529</name>
</gene>
<dbReference type="SUPFAM" id="SSF52091">
    <property type="entry name" value="SpoIIaa-like"/>
    <property type="match status" value="1"/>
</dbReference>
<evidence type="ECO:0000256" key="4">
    <source>
        <dbReference type="ARBA" id="ARBA00023136"/>
    </source>
</evidence>
<dbReference type="InterPro" id="IPR001902">
    <property type="entry name" value="SLC26A/SulP_fam"/>
</dbReference>
<keyword evidence="4 5" id="KW-0472">Membrane</keyword>
<keyword evidence="3 5" id="KW-1133">Transmembrane helix</keyword>
<dbReference type="PANTHER" id="PTHR11814">
    <property type="entry name" value="SULFATE TRANSPORTER"/>
    <property type="match status" value="1"/>
</dbReference>
<feature type="transmembrane region" description="Helical" evidence="5">
    <location>
        <begin position="106"/>
        <end position="128"/>
    </location>
</feature>
<dbReference type="InterPro" id="IPR002645">
    <property type="entry name" value="STAS_dom"/>
</dbReference>
<feature type="transmembrane region" description="Helical" evidence="5">
    <location>
        <begin position="42"/>
        <end position="62"/>
    </location>
</feature>
<accession>A0A0N0U5J9</accession>
<feature type="transmembrane region" description="Helical" evidence="5">
    <location>
        <begin position="381"/>
        <end position="399"/>
    </location>
</feature>
<dbReference type="EMBL" id="KQ435784">
    <property type="protein sequence ID" value="KOX74574.1"/>
    <property type="molecule type" value="Genomic_DNA"/>
</dbReference>
<dbReference type="GO" id="GO:0055085">
    <property type="term" value="P:transmembrane transport"/>
    <property type="evidence" value="ECO:0007669"/>
    <property type="project" value="InterPro"/>
</dbReference>
<protein>
    <submittedName>
        <fullName evidence="8">Sodium-independent sulfate anion transporter</fullName>
    </submittedName>
</protein>
<feature type="domain" description="SLC26A/SulP transporter" evidence="6">
    <location>
        <begin position="38"/>
        <end position="410"/>
    </location>
</feature>
<evidence type="ECO:0000256" key="3">
    <source>
        <dbReference type="ARBA" id="ARBA00022989"/>
    </source>
</evidence>
<feature type="domain" description="STAS" evidence="7">
    <location>
        <begin position="478"/>
        <end position="551"/>
    </location>
</feature>
<feature type="transmembrane region" description="Helical" evidence="5">
    <location>
        <begin position="357"/>
        <end position="375"/>
    </location>
</feature>
<keyword evidence="2 5" id="KW-0812">Transmembrane</keyword>
<feature type="transmembrane region" description="Helical" evidence="5">
    <location>
        <begin position="221"/>
        <end position="245"/>
    </location>
</feature>
<evidence type="ECO:0000259" key="6">
    <source>
        <dbReference type="Pfam" id="PF00916"/>
    </source>
</evidence>
<evidence type="ECO:0000259" key="7">
    <source>
        <dbReference type="Pfam" id="PF01740"/>
    </source>
</evidence>
<dbReference type="CDD" id="cd07042">
    <property type="entry name" value="STAS_SulP_like_sulfate_transporter"/>
    <property type="match status" value="1"/>
</dbReference>
<evidence type="ECO:0000313" key="9">
    <source>
        <dbReference type="Proteomes" id="UP000053105"/>
    </source>
</evidence>
<reference evidence="8 9" key="1">
    <citation type="submission" date="2015-07" db="EMBL/GenBank/DDBJ databases">
        <title>The genome of Melipona quadrifasciata.</title>
        <authorList>
            <person name="Pan H."/>
            <person name="Kapheim K."/>
        </authorList>
    </citation>
    <scope>NUCLEOTIDE SEQUENCE [LARGE SCALE GENOMIC DNA]</scope>
    <source>
        <strain evidence="8">0111107301</strain>
        <tissue evidence="8">Whole body</tissue>
    </source>
</reference>
<dbReference type="AlphaFoldDB" id="A0A0N0U5J9"/>
<evidence type="ECO:0000256" key="1">
    <source>
        <dbReference type="ARBA" id="ARBA00004141"/>
    </source>
</evidence>
<evidence type="ECO:0000256" key="2">
    <source>
        <dbReference type="ARBA" id="ARBA00022692"/>
    </source>
</evidence>
<dbReference type="Proteomes" id="UP000053105">
    <property type="component" value="Unassembled WGS sequence"/>
</dbReference>
<sequence>MALDPLSMSRCSKDGCYNYARRRLPILSWARDYKFSWLAQDALAGFTVGLTAVPQGIAYGIVAELSPEYGLYASFMASFVYIIFGSCKNITIGPTAIMATMVRPLVLGYGADMAILLTFLKGCIIALLGLFHLGFLLDFISLPVITGFTAAASINIASSQFKPLLGIAGRSEDLVDSLVSVFSNLDSIRYQDTLLGVATIVALVLFKNLPGRRTGTWPQRIAWAGILARNALVVIVGTLIAYIFFINDIEPFKLTGTMGNGLPPFGPPSFSITANNRTYDFLETTAAMGTTLFSIPIVSTIEHMAIAKAFAKGKSLDGTQEMLALGLCNIFGSFARSMPITGSFTRTAVNYSSGVKTTFGGLFTGCLVLLASSLLTTTFRFIPKATLAGVIICSMYYMLDFKTYALLWRAKIVPPFRDRLFPHVDHFAVLRLSQVRMGNHDRYRVKSSNITVFLGSTVDSKRNRRGKIGDKNVIRVIPEESITFPAAEHFRATVMKLSEENSLDVILDCKHLKRTDVTVAKNLKLLANDLELQGTTIVYENCQDDIEHVLQTFVPNH</sequence>
<name>A0A0N0U5J9_9HYME</name>
<dbReference type="GO" id="GO:0016020">
    <property type="term" value="C:membrane"/>
    <property type="evidence" value="ECO:0007669"/>
    <property type="project" value="UniProtKB-SubCell"/>
</dbReference>
<organism evidence="8 9">
    <name type="scientific">Melipona quadrifasciata</name>
    <dbReference type="NCBI Taxonomy" id="166423"/>
    <lineage>
        <taxon>Eukaryota</taxon>
        <taxon>Metazoa</taxon>
        <taxon>Ecdysozoa</taxon>
        <taxon>Arthropoda</taxon>
        <taxon>Hexapoda</taxon>
        <taxon>Insecta</taxon>
        <taxon>Pterygota</taxon>
        <taxon>Neoptera</taxon>
        <taxon>Endopterygota</taxon>
        <taxon>Hymenoptera</taxon>
        <taxon>Apocrita</taxon>
        <taxon>Aculeata</taxon>
        <taxon>Apoidea</taxon>
        <taxon>Anthophila</taxon>
        <taxon>Apidae</taxon>
        <taxon>Melipona</taxon>
    </lineage>
</organism>
<feature type="transmembrane region" description="Helical" evidence="5">
    <location>
        <begin position="135"/>
        <end position="156"/>
    </location>
</feature>
<feature type="transmembrane region" description="Helical" evidence="5">
    <location>
        <begin position="188"/>
        <end position="209"/>
    </location>
</feature>
<proteinExistence type="predicted"/>
<dbReference type="Pfam" id="PF00916">
    <property type="entry name" value="Sulfate_transp"/>
    <property type="match status" value="1"/>
</dbReference>
<dbReference type="Pfam" id="PF01740">
    <property type="entry name" value="STAS"/>
    <property type="match status" value="1"/>
</dbReference>
<comment type="subcellular location">
    <subcellularLocation>
        <location evidence="1">Membrane</location>
        <topology evidence="1">Multi-pass membrane protein</topology>
    </subcellularLocation>
</comment>
<dbReference type="OrthoDB" id="288203at2759"/>
<dbReference type="InterPro" id="IPR036513">
    <property type="entry name" value="STAS_dom_sf"/>
</dbReference>
<dbReference type="STRING" id="166423.A0A0N0U5J9"/>
<evidence type="ECO:0000313" key="8">
    <source>
        <dbReference type="EMBL" id="KOX74574.1"/>
    </source>
</evidence>
<dbReference type="Gene3D" id="3.30.750.24">
    <property type="entry name" value="STAS domain"/>
    <property type="match status" value="1"/>
</dbReference>